<protein>
    <submittedName>
        <fullName evidence="2">Bacteriophage protein</fullName>
    </submittedName>
</protein>
<dbReference type="RefSeq" id="WP_188470255.1">
    <property type="nucleotide sequence ID" value="NZ_BMFZ01000001.1"/>
</dbReference>
<accession>A0ABQ1FYX8</accession>
<name>A0ABQ1FYX8_9GAMM</name>
<keyword evidence="3" id="KW-1185">Reference proteome</keyword>
<proteinExistence type="predicted"/>
<keyword evidence="1" id="KW-0175">Coiled coil</keyword>
<organism evidence="2 3">
    <name type="scientific">Hafnia psychrotolerans</name>
    <dbReference type="NCBI Taxonomy" id="1477018"/>
    <lineage>
        <taxon>Bacteria</taxon>
        <taxon>Pseudomonadati</taxon>
        <taxon>Pseudomonadota</taxon>
        <taxon>Gammaproteobacteria</taxon>
        <taxon>Enterobacterales</taxon>
        <taxon>Hafniaceae</taxon>
        <taxon>Hafnia</taxon>
    </lineage>
</organism>
<gene>
    <name evidence="2" type="ORF">GCM10011328_06030</name>
</gene>
<dbReference type="Proteomes" id="UP000627464">
    <property type="component" value="Unassembled WGS sequence"/>
</dbReference>
<evidence type="ECO:0000313" key="2">
    <source>
        <dbReference type="EMBL" id="GGA33965.1"/>
    </source>
</evidence>
<evidence type="ECO:0000313" key="3">
    <source>
        <dbReference type="Proteomes" id="UP000627464"/>
    </source>
</evidence>
<sequence length="214" mass="25555">MKICDRCKIEKSSTLFVKNKRTKDGLHNWCRQCSSDYKKEYHLKNREKILKRKRDEYVAAPEKSKARVSAWYEENKERKQEYDQQYNTLNRDKKTAQGNEWVKKNRDSPQWKGMRKVTRGLQQWANGTYKMTFSIKYCGCTPDEFKAHIERQFSPEMTWLNYGKSWTFDHIKPLSSFDLSDINQMIKACHFTNIQPLTASANAKKGKRYLIQEK</sequence>
<comment type="caution">
    <text evidence="2">The sequence shown here is derived from an EMBL/GenBank/DDBJ whole genome shotgun (WGS) entry which is preliminary data.</text>
</comment>
<dbReference type="EMBL" id="BMFZ01000001">
    <property type="protein sequence ID" value="GGA33965.1"/>
    <property type="molecule type" value="Genomic_DNA"/>
</dbReference>
<reference evidence="3" key="1">
    <citation type="journal article" date="2019" name="Int. J. Syst. Evol. Microbiol.">
        <title>The Global Catalogue of Microorganisms (GCM) 10K type strain sequencing project: providing services to taxonomists for standard genome sequencing and annotation.</title>
        <authorList>
            <consortium name="The Broad Institute Genomics Platform"/>
            <consortium name="The Broad Institute Genome Sequencing Center for Infectious Disease"/>
            <person name="Wu L."/>
            <person name="Ma J."/>
        </authorList>
    </citation>
    <scope>NUCLEOTIDE SEQUENCE [LARGE SCALE GENOMIC DNA]</scope>
    <source>
        <strain evidence="3">CGMCC 1.12806</strain>
    </source>
</reference>
<evidence type="ECO:0000256" key="1">
    <source>
        <dbReference type="SAM" id="Coils"/>
    </source>
</evidence>
<feature type="coiled-coil region" evidence="1">
    <location>
        <begin position="72"/>
        <end position="99"/>
    </location>
</feature>